<reference evidence="1 2" key="2">
    <citation type="submission" date="2020-02" db="EMBL/GenBank/DDBJ databases">
        <title>The new genus of Enterobacteriales.</title>
        <authorList>
            <person name="Kim I.S."/>
        </authorList>
    </citation>
    <scope>NUCLEOTIDE SEQUENCE [LARGE SCALE GENOMIC DNA]</scope>
    <source>
        <strain evidence="1 2">SAP-6</strain>
    </source>
</reference>
<evidence type="ECO:0000313" key="1">
    <source>
        <dbReference type="EMBL" id="NDL65236.1"/>
    </source>
</evidence>
<sequence>MLNNAGAAADAHPPTTVTLFEQGLTQVLQAAVTGPQPKQGYVLALASRPDGSGSLQPLSAFMTNPAGAAIVNAIGPIRQIVRQGRKA</sequence>
<reference evidence="1 2" key="1">
    <citation type="submission" date="2019-12" db="EMBL/GenBank/DDBJ databases">
        <authorList>
            <person name="Lee S.D."/>
        </authorList>
    </citation>
    <scope>NUCLEOTIDE SEQUENCE [LARGE SCALE GENOMIC DNA]</scope>
    <source>
        <strain evidence="1 2">SAP-6</strain>
    </source>
</reference>
<evidence type="ECO:0000313" key="2">
    <source>
        <dbReference type="Proteomes" id="UP000461443"/>
    </source>
</evidence>
<dbReference type="RefSeq" id="WP_162367943.1">
    <property type="nucleotide sequence ID" value="NZ_WUBS01000017.1"/>
</dbReference>
<proteinExistence type="predicted"/>
<organism evidence="1 2">
    <name type="scientific">Acerihabitans arboris</name>
    <dbReference type="NCBI Taxonomy" id="2691583"/>
    <lineage>
        <taxon>Bacteria</taxon>
        <taxon>Pseudomonadati</taxon>
        <taxon>Pseudomonadota</taxon>
        <taxon>Gammaproteobacteria</taxon>
        <taxon>Enterobacterales</taxon>
        <taxon>Pectobacteriaceae</taxon>
        <taxon>Acerihabitans</taxon>
    </lineage>
</organism>
<dbReference type="EMBL" id="WUBS01000017">
    <property type="protein sequence ID" value="NDL65236.1"/>
    <property type="molecule type" value="Genomic_DNA"/>
</dbReference>
<name>A0A845SQR7_9GAMM</name>
<comment type="caution">
    <text evidence="1">The sequence shown here is derived from an EMBL/GenBank/DDBJ whole genome shotgun (WGS) entry which is preliminary data.</text>
</comment>
<dbReference type="AlphaFoldDB" id="A0A845SQR7"/>
<keyword evidence="2" id="KW-1185">Reference proteome</keyword>
<dbReference type="Proteomes" id="UP000461443">
    <property type="component" value="Unassembled WGS sequence"/>
</dbReference>
<accession>A0A845SQR7</accession>
<gene>
    <name evidence="1" type="ORF">GRH90_21120</name>
</gene>
<protein>
    <submittedName>
        <fullName evidence="1">Uncharacterized protein</fullName>
    </submittedName>
</protein>